<dbReference type="Proteomes" id="UP000291213">
    <property type="component" value="Unassembled WGS sequence"/>
</dbReference>
<proteinExistence type="predicted"/>
<evidence type="ECO:0000313" key="1">
    <source>
        <dbReference type="EMBL" id="GBF09093.1"/>
    </source>
</evidence>
<comment type="caution">
    <text evidence="1">The sequence shown here is derived from an EMBL/GenBank/DDBJ whole genome shotgun (WGS) entry which is preliminary data.</text>
</comment>
<dbReference type="RefSeq" id="WP_131160100.1">
    <property type="nucleotide sequence ID" value="NZ_BDMD01000041.1"/>
</dbReference>
<protein>
    <submittedName>
        <fullName evidence="1">Uncharacterized protein</fullName>
    </submittedName>
</protein>
<name>A0A401H9N0_AERPX</name>
<organism evidence="1 2">
    <name type="scientific">Aeropyrum pernix</name>
    <dbReference type="NCBI Taxonomy" id="56636"/>
    <lineage>
        <taxon>Archaea</taxon>
        <taxon>Thermoproteota</taxon>
        <taxon>Thermoprotei</taxon>
        <taxon>Desulfurococcales</taxon>
        <taxon>Desulfurococcaceae</taxon>
        <taxon>Aeropyrum</taxon>
    </lineage>
</organism>
<dbReference type="AlphaFoldDB" id="A0A401H9N0"/>
<dbReference type="OrthoDB" id="45232at2157"/>
<reference evidence="1 2" key="1">
    <citation type="submission" date="2017-02" db="EMBL/GenBank/DDBJ databases">
        <title>isolation and characterization of a novel temperate virus Aeropyrum globular virus 1 infecting hyperthermophilic archaeon Aeropyrum.</title>
        <authorList>
            <person name="Yumiya M."/>
            <person name="Yoshida T."/>
            <person name="Sako Y."/>
        </authorList>
    </citation>
    <scope>NUCLEOTIDE SEQUENCE [LARGE SCALE GENOMIC DNA]</scope>
    <source>
        <strain evidence="1 2">YK1-12-2013</strain>
    </source>
</reference>
<dbReference type="EMBL" id="BDMD01000041">
    <property type="protein sequence ID" value="GBF09093.1"/>
    <property type="molecule type" value="Genomic_DNA"/>
</dbReference>
<accession>A0A401H9N0</accession>
<sequence>MSERLPAGGPYKAVSGSHEVLGSESLREAREALANYCSAARDYCSAYLERLLRLSRGIALKRLVDLYGDPGYKGVDRDVLEALGSLVEFYANYISGLLPLHGEEVLVRSEATIMGGRIRLLKGEVTAASPGLAARLYVAGLVSLVESNAKTLRLKPSNP</sequence>
<gene>
    <name evidence="1" type="ORF">apy_08180</name>
</gene>
<evidence type="ECO:0000313" key="2">
    <source>
        <dbReference type="Proteomes" id="UP000291213"/>
    </source>
</evidence>